<dbReference type="SUPFAM" id="SSF47473">
    <property type="entry name" value="EF-hand"/>
    <property type="match status" value="1"/>
</dbReference>
<protein>
    <recommendedName>
        <fullName evidence="3">EF-hand domain-containing protein</fullName>
    </recommendedName>
</protein>
<evidence type="ECO:0000313" key="4">
    <source>
        <dbReference type="EMBL" id="PIC27723.1"/>
    </source>
</evidence>
<name>A0A2G5TKF6_9PELO</name>
<dbReference type="InterPro" id="IPR011992">
    <property type="entry name" value="EF-hand-dom_pair"/>
</dbReference>
<dbReference type="InterPro" id="IPR002048">
    <property type="entry name" value="EF_hand_dom"/>
</dbReference>
<feature type="signal peptide" evidence="2">
    <location>
        <begin position="1"/>
        <end position="22"/>
    </location>
</feature>
<dbReference type="Proteomes" id="UP000230233">
    <property type="component" value="Chromosome V"/>
</dbReference>
<dbReference type="InterPro" id="IPR018247">
    <property type="entry name" value="EF_Hand_1_Ca_BS"/>
</dbReference>
<sequence>MRQTSTTTSILLFVLLFGIVICQKKNPWNAETADERLDVVISNEFKARDSNKDGKVSPKEIREYYEKHPNKMSKEGLEFIDRNFNKNGAAVDLEGYRKLIKDWLTEKGSVEKILVGVFGNKTDHVPSTNVWRKTTVAP</sequence>
<reference evidence="5" key="1">
    <citation type="submission" date="2017-10" db="EMBL/GenBank/DDBJ databases">
        <title>Rapid genome shrinkage in a self-fertile nematode reveals novel sperm competition proteins.</title>
        <authorList>
            <person name="Yin D."/>
            <person name="Schwarz E.M."/>
            <person name="Thomas C.G."/>
            <person name="Felde R.L."/>
            <person name="Korf I.F."/>
            <person name="Cutter A.D."/>
            <person name="Schartner C.M."/>
            <person name="Ralston E.J."/>
            <person name="Meyer B.J."/>
            <person name="Haag E.S."/>
        </authorList>
    </citation>
    <scope>NUCLEOTIDE SEQUENCE [LARGE SCALE GENOMIC DNA]</scope>
    <source>
        <strain evidence="5">JU1422</strain>
    </source>
</reference>
<feature type="chain" id="PRO_5013559388" description="EF-hand domain-containing protein" evidence="2">
    <location>
        <begin position="23"/>
        <end position="138"/>
    </location>
</feature>
<keyword evidence="1" id="KW-0106">Calcium</keyword>
<evidence type="ECO:0000256" key="2">
    <source>
        <dbReference type="SAM" id="SignalP"/>
    </source>
</evidence>
<dbReference type="EMBL" id="PDUG01000005">
    <property type="protein sequence ID" value="PIC27723.1"/>
    <property type="molecule type" value="Genomic_DNA"/>
</dbReference>
<evidence type="ECO:0000256" key="1">
    <source>
        <dbReference type="ARBA" id="ARBA00022837"/>
    </source>
</evidence>
<dbReference type="Gene3D" id="1.10.238.10">
    <property type="entry name" value="EF-hand"/>
    <property type="match status" value="1"/>
</dbReference>
<accession>A0A2G5TKF6</accession>
<dbReference type="AlphaFoldDB" id="A0A2G5TKF6"/>
<dbReference type="GO" id="GO:0005509">
    <property type="term" value="F:calcium ion binding"/>
    <property type="evidence" value="ECO:0007669"/>
    <property type="project" value="InterPro"/>
</dbReference>
<dbReference type="PROSITE" id="PS50222">
    <property type="entry name" value="EF_HAND_2"/>
    <property type="match status" value="1"/>
</dbReference>
<keyword evidence="2" id="KW-0732">Signal</keyword>
<dbReference type="PROSITE" id="PS00018">
    <property type="entry name" value="EF_HAND_1"/>
    <property type="match status" value="1"/>
</dbReference>
<dbReference type="OrthoDB" id="5810415at2759"/>
<organism evidence="4 5">
    <name type="scientific">Caenorhabditis nigoni</name>
    <dbReference type="NCBI Taxonomy" id="1611254"/>
    <lineage>
        <taxon>Eukaryota</taxon>
        <taxon>Metazoa</taxon>
        <taxon>Ecdysozoa</taxon>
        <taxon>Nematoda</taxon>
        <taxon>Chromadorea</taxon>
        <taxon>Rhabditida</taxon>
        <taxon>Rhabditina</taxon>
        <taxon>Rhabditomorpha</taxon>
        <taxon>Rhabditoidea</taxon>
        <taxon>Rhabditidae</taxon>
        <taxon>Peloderinae</taxon>
        <taxon>Caenorhabditis</taxon>
    </lineage>
</organism>
<evidence type="ECO:0000259" key="3">
    <source>
        <dbReference type="PROSITE" id="PS50222"/>
    </source>
</evidence>
<evidence type="ECO:0000313" key="5">
    <source>
        <dbReference type="Proteomes" id="UP000230233"/>
    </source>
</evidence>
<feature type="domain" description="EF-hand" evidence="3">
    <location>
        <begin position="36"/>
        <end position="71"/>
    </location>
</feature>
<proteinExistence type="predicted"/>
<keyword evidence="5" id="KW-1185">Reference proteome</keyword>
<comment type="caution">
    <text evidence="4">The sequence shown here is derived from an EMBL/GenBank/DDBJ whole genome shotgun (WGS) entry which is preliminary data.</text>
</comment>
<gene>
    <name evidence="4" type="primary">Cni-T10H9.8</name>
    <name evidence="4" type="synonym">Cnig_chr_V.g19892</name>
    <name evidence="4" type="ORF">B9Z55_019892</name>
</gene>